<dbReference type="PROSITE" id="PS51257">
    <property type="entry name" value="PROKAR_LIPOPROTEIN"/>
    <property type="match status" value="1"/>
</dbReference>
<evidence type="ECO:0000313" key="2">
    <source>
        <dbReference type="Proteomes" id="UP000218263"/>
    </source>
</evidence>
<dbReference type="AlphaFoldDB" id="A0A0X8X5J2"/>
<reference evidence="1 2" key="1">
    <citation type="submission" date="2015-12" db="EMBL/GenBank/DDBJ databases">
        <title>Genome sequence of Mucilaginibacter gotjawali.</title>
        <authorList>
            <person name="Lee J.S."/>
            <person name="Lee K.C."/>
            <person name="Kim K.K."/>
            <person name="Lee B.W."/>
        </authorList>
    </citation>
    <scope>NUCLEOTIDE SEQUENCE [LARGE SCALE GENOMIC DNA]</scope>
    <source>
        <strain evidence="1 2">SA3-7</strain>
    </source>
</reference>
<dbReference type="Proteomes" id="UP000218263">
    <property type="component" value="Chromosome"/>
</dbReference>
<gene>
    <name evidence="1" type="ORF">MgSA37_04177</name>
</gene>
<dbReference type="CDD" id="cd06268">
    <property type="entry name" value="PBP1_ABC_transporter_LIVBP-like"/>
    <property type="match status" value="1"/>
</dbReference>
<evidence type="ECO:0000313" key="1">
    <source>
        <dbReference type="EMBL" id="BAU55985.1"/>
    </source>
</evidence>
<dbReference type="Gene3D" id="3.40.50.2300">
    <property type="match status" value="2"/>
</dbReference>
<accession>A0A0X8X5J2</accession>
<keyword evidence="2" id="KW-1185">Reference proteome</keyword>
<name>A0A0X8X5J2_9SPHI</name>
<dbReference type="InterPro" id="IPR028082">
    <property type="entry name" value="Peripla_BP_I"/>
</dbReference>
<sequence>MTSVVNRLQPLSGNRWFIFLFIALLGAACSPKLQPVTVRPVHKEPEKAADKTPEKENKPAAPKTSTIALLLPFGLDHLAPGASYTTSSLHEADIALGYYQGFKLALDSLTGQGYNYKLMVYDTRGDKAQSHSLANNPAIRASDLVVGPVFPDDIKAFTGNFTSMHQPVVSPLSPASPSAYKNQQVITMIPPLEYHAWAAARYIKEKINPEKVFVLRSGFNEENEYLIPLKRAIDSLGKKHIKIITLTVIHGQLNSLVPQFSTTGANIFIIPATDQHFLTITLRSLDSLHNLYPVTVFGHPNWVNFSFLKAELLQRLDTYITSSDRINYKAENIVAFMRRYRETYHTDATAFAIKGFDEGMYLGRQLSAGNLKNLAQTDFSGLHNDFKFEKKAGLGWINTHVSVYKYANFELKKVE</sequence>
<dbReference type="OrthoDB" id="2149800at2"/>
<dbReference type="RefSeq" id="WP_096354517.1">
    <property type="nucleotide sequence ID" value="NZ_AP017313.1"/>
</dbReference>
<protein>
    <submittedName>
        <fullName evidence="1">Uncharacterized protein</fullName>
    </submittedName>
</protein>
<proteinExistence type="predicted"/>
<dbReference type="KEGG" id="mgot:MgSA37_04177"/>
<dbReference type="EMBL" id="AP017313">
    <property type="protein sequence ID" value="BAU55985.1"/>
    <property type="molecule type" value="Genomic_DNA"/>
</dbReference>
<organism evidence="1 2">
    <name type="scientific">Mucilaginibacter gotjawali</name>
    <dbReference type="NCBI Taxonomy" id="1550579"/>
    <lineage>
        <taxon>Bacteria</taxon>
        <taxon>Pseudomonadati</taxon>
        <taxon>Bacteroidota</taxon>
        <taxon>Sphingobacteriia</taxon>
        <taxon>Sphingobacteriales</taxon>
        <taxon>Sphingobacteriaceae</taxon>
        <taxon>Mucilaginibacter</taxon>
    </lineage>
</organism>
<dbReference type="SUPFAM" id="SSF53822">
    <property type="entry name" value="Periplasmic binding protein-like I"/>
    <property type="match status" value="1"/>
</dbReference>